<sequence>MSKPEDSAPSVGADAAQSTVPAAEKAKEKDKVDLATAAIKSAGKGVWAGAAVGIGSAAIVAALLYTRRKG</sequence>
<dbReference type="STRING" id="1420583.V473_05605"/>
<evidence type="ECO:0000313" key="4">
    <source>
        <dbReference type="Proteomes" id="UP000052232"/>
    </source>
</evidence>
<keyword evidence="4" id="KW-1185">Reference proteome</keyword>
<feature type="region of interest" description="Disordered" evidence="1">
    <location>
        <begin position="1"/>
        <end position="28"/>
    </location>
</feature>
<protein>
    <submittedName>
        <fullName evidence="3">Uncharacterized protein</fullName>
    </submittedName>
</protein>
<reference evidence="3 4" key="1">
    <citation type="journal article" date="2015" name="G3 (Bethesda)">
        <title>Insights into Ongoing Evolution of the Hexachlorocyclohexane Catabolic Pathway from Comparative Genomics of Ten Sphingomonadaceae Strains.</title>
        <authorList>
            <person name="Pearce S.L."/>
            <person name="Oakeshott J.G."/>
            <person name="Pandey G."/>
        </authorList>
    </citation>
    <scope>NUCLEOTIDE SEQUENCE [LARGE SCALE GENOMIC DNA]</scope>
    <source>
        <strain evidence="3 4">LL01</strain>
    </source>
</reference>
<proteinExistence type="predicted"/>
<name>A0A0J7Y2L4_9SPHN</name>
<dbReference type="PATRIC" id="fig|1420583.3.peg.1127"/>
<gene>
    <name evidence="3" type="ORF">V473_05605</name>
</gene>
<keyword evidence="2" id="KW-1133">Transmembrane helix</keyword>
<dbReference type="EMBL" id="JACT01000001">
    <property type="protein sequence ID" value="KMS57688.1"/>
    <property type="molecule type" value="Genomic_DNA"/>
</dbReference>
<evidence type="ECO:0000256" key="1">
    <source>
        <dbReference type="SAM" id="MobiDB-lite"/>
    </source>
</evidence>
<evidence type="ECO:0000313" key="3">
    <source>
        <dbReference type="EMBL" id="KMS57688.1"/>
    </source>
</evidence>
<accession>A0A0J7Y2L4</accession>
<keyword evidence="2" id="KW-0812">Transmembrane</keyword>
<dbReference type="AlphaFoldDB" id="A0A0J7Y2L4"/>
<organism evidence="3 4">
    <name type="scientific">Sphingobium cupriresistens LL01</name>
    <dbReference type="NCBI Taxonomy" id="1420583"/>
    <lineage>
        <taxon>Bacteria</taxon>
        <taxon>Pseudomonadati</taxon>
        <taxon>Pseudomonadota</taxon>
        <taxon>Alphaproteobacteria</taxon>
        <taxon>Sphingomonadales</taxon>
        <taxon>Sphingomonadaceae</taxon>
        <taxon>Sphingobium</taxon>
    </lineage>
</organism>
<keyword evidence="2" id="KW-0472">Membrane</keyword>
<dbReference type="Proteomes" id="UP000052232">
    <property type="component" value="Unassembled WGS sequence"/>
</dbReference>
<comment type="caution">
    <text evidence="3">The sequence shown here is derived from an EMBL/GenBank/DDBJ whole genome shotgun (WGS) entry which is preliminary data.</text>
</comment>
<feature type="transmembrane region" description="Helical" evidence="2">
    <location>
        <begin position="46"/>
        <end position="65"/>
    </location>
</feature>
<evidence type="ECO:0000256" key="2">
    <source>
        <dbReference type="SAM" id="Phobius"/>
    </source>
</evidence>